<protein>
    <submittedName>
        <fullName evidence="2">Uncharacterized protein</fullName>
    </submittedName>
</protein>
<sequence>MPPRTPGCIGASGVRVCKTDWRNSSHSSSSASSSASSAPLDPTGYCGNNGYNQTHELEPCRSRPKARPFSNSSPLPSGRFCSSNRSECPERVAPDNEEFLVKRELSTGLGEIETCYASIKINQPVPILNHYYHQYNQIECPQQLRQFLPHQDQVISSTSPLSHINDSKFALPMMPNWQTNLGFSVPQPFNLPAPVRTQALFNEPASGPHQRSASARWPSRRCGLSEGPA</sequence>
<feature type="region of interest" description="Disordered" evidence="1">
    <location>
        <begin position="203"/>
        <end position="229"/>
    </location>
</feature>
<keyword evidence="3" id="KW-1185">Reference proteome</keyword>
<evidence type="ECO:0000313" key="2">
    <source>
        <dbReference type="EMBL" id="VEL22141.1"/>
    </source>
</evidence>
<accession>A0A3S5FDZ8</accession>
<organism evidence="2 3">
    <name type="scientific">Protopolystoma xenopodis</name>
    <dbReference type="NCBI Taxonomy" id="117903"/>
    <lineage>
        <taxon>Eukaryota</taxon>
        <taxon>Metazoa</taxon>
        <taxon>Spiralia</taxon>
        <taxon>Lophotrochozoa</taxon>
        <taxon>Platyhelminthes</taxon>
        <taxon>Monogenea</taxon>
        <taxon>Polyopisthocotylea</taxon>
        <taxon>Polystomatidea</taxon>
        <taxon>Polystomatidae</taxon>
        <taxon>Protopolystoma</taxon>
    </lineage>
</organism>
<evidence type="ECO:0000313" key="3">
    <source>
        <dbReference type="Proteomes" id="UP000784294"/>
    </source>
</evidence>
<evidence type="ECO:0000256" key="1">
    <source>
        <dbReference type="SAM" id="MobiDB-lite"/>
    </source>
</evidence>
<feature type="region of interest" description="Disordered" evidence="1">
    <location>
        <begin position="21"/>
        <end position="90"/>
    </location>
</feature>
<feature type="non-terminal residue" evidence="2">
    <location>
        <position position="229"/>
    </location>
</feature>
<feature type="compositionally biased region" description="Low complexity" evidence="1">
    <location>
        <begin position="24"/>
        <end position="38"/>
    </location>
</feature>
<name>A0A3S5FDZ8_9PLAT</name>
<dbReference type="EMBL" id="CAAALY010054873">
    <property type="protein sequence ID" value="VEL22141.1"/>
    <property type="molecule type" value="Genomic_DNA"/>
</dbReference>
<dbReference type="Proteomes" id="UP000784294">
    <property type="component" value="Unassembled WGS sequence"/>
</dbReference>
<feature type="compositionally biased region" description="Polar residues" evidence="1">
    <location>
        <begin position="69"/>
        <end position="86"/>
    </location>
</feature>
<proteinExistence type="predicted"/>
<gene>
    <name evidence="2" type="ORF">PXEA_LOCUS15581</name>
</gene>
<reference evidence="2" key="1">
    <citation type="submission" date="2018-11" db="EMBL/GenBank/DDBJ databases">
        <authorList>
            <consortium name="Pathogen Informatics"/>
        </authorList>
    </citation>
    <scope>NUCLEOTIDE SEQUENCE</scope>
</reference>
<dbReference type="AlphaFoldDB" id="A0A3S5FDZ8"/>
<comment type="caution">
    <text evidence="2">The sequence shown here is derived from an EMBL/GenBank/DDBJ whole genome shotgun (WGS) entry which is preliminary data.</text>
</comment>